<dbReference type="SUPFAM" id="SSF52833">
    <property type="entry name" value="Thioredoxin-like"/>
    <property type="match status" value="1"/>
</dbReference>
<dbReference type="PANTHER" id="PTHR45663:SF40">
    <property type="entry name" value="THIOREDOXIN 2"/>
    <property type="match status" value="1"/>
</dbReference>
<keyword evidence="3" id="KW-0249">Electron transport</keyword>
<reference evidence="8 9" key="1">
    <citation type="submission" date="2018-01" db="EMBL/GenBank/DDBJ databases">
        <title>Lactibacter flavus gen. nov., sp. nov., a novel bacterium of the family Propionibacteriaceae isolated from raw milk and dairy products.</title>
        <authorList>
            <person name="Wenning M."/>
            <person name="Breitenwieser F."/>
            <person name="Huptas C."/>
            <person name="von Neubeck M."/>
            <person name="Busse H.-J."/>
            <person name="Scherer S."/>
        </authorList>
    </citation>
    <scope>NUCLEOTIDE SEQUENCE [LARGE SCALE GENOMIC DNA]</scope>
    <source>
        <strain evidence="8 9">VG341</strain>
    </source>
</reference>
<dbReference type="PRINTS" id="PR00421">
    <property type="entry name" value="THIOREDOXIN"/>
</dbReference>
<keyword evidence="9" id="KW-1185">Reference proteome</keyword>
<evidence type="ECO:0000256" key="1">
    <source>
        <dbReference type="ARBA" id="ARBA00008987"/>
    </source>
</evidence>
<dbReference type="GO" id="GO:0005829">
    <property type="term" value="C:cytosol"/>
    <property type="evidence" value="ECO:0007669"/>
    <property type="project" value="TreeGrafter"/>
</dbReference>
<dbReference type="NCBIfam" id="TIGR01068">
    <property type="entry name" value="thioredoxin"/>
    <property type="match status" value="1"/>
</dbReference>
<sequence>MATVELTTENFASTIEGNDTLFIDFWAAWCGPCRMFAPVFDAASEKYTDVTFAKLDTEAQGEIAAALEIQSIPTLMAFRGGVLVYREAGAMNASGFDQLVDAVKALDLEEVRAQAKEAQERHDAEHAQASEN</sequence>
<dbReference type="InterPro" id="IPR017937">
    <property type="entry name" value="Thioredoxin_CS"/>
</dbReference>
<accession>A0A4Q2EIN8</accession>
<evidence type="ECO:0000256" key="6">
    <source>
        <dbReference type="NCBIfam" id="TIGR01068"/>
    </source>
</evidence>
<evidence type="ECO:0000256" key="5">
    <source>
        <dbReference type="ARBA" id="ARBA00023284"/>
    </source>
</evidence>
<keyword evidence="5" id="KW-0676">Redox-active center</keyword>
<dbReference type="InterPro" id="IPR005746">
    <property type="entry name" value="Thioredoxin"/>
</dbReference>
<evidence type="ECO:0000256" key="2">
    <source>
        <dbReference type="ARBA" id="ARBA00022448"/>
    </source>
</evidence>
<dbReference type="InterPro" id="IPR013766">
    <property type="entry name" value="Thioredoxin_domain"/>
</dbReference>
<dbReference type="AlphaFoldDB" id="A0A4Q2EIN8"/>
<evidence type="ECO:0000313" key="8">
    <source>
        <dbReference type="EMBL" id="RXW32983.1"/>
    </source>
</evidence>
<feature type="domain" description="Thioredoxin" evidence="7">
    <location>
        <begin position="1"/>
        <end position="105"/>
    </location>
</feature>
<dbReference type="Proteomes" id="UP000290624">
    <property type="component" value="Unassembled WGS sequence"/>
</dbReference>
<evidence type="ECO:0000256" key="4">
    <source>
        <dbReference type="ARBA" id="ARBA00023157"/>
    </source>
</evidence>
<dbReference type="PROSITE" id="PS51352">
    <property type="entry name" value="THIOREDOXIN_2"/>
    <property type="match status" value="1"/>
</dbReference>
<dbReference type="PROSITE" id="PS00194">
    <property type="entry name" value="THIOREDOXIN_1"/>
    <property type="match status" value="1"/>
</dbReference>
<keyword evidence="4" id="KW-1015">Disulfide bond</keyword>
<proteinExistence type="inferred from homology"/>
<dbReference type="EMBL" id="PPCV01000002">
    <property type="protein sequence ID" value="RXW32983.1"/>
    <property type="molecule type" value="Genomic_DNA"/>
</dbReference>
<protein>
    <recommendedName>
        <fullName evidence="6">Thioredoxin</fullName>
    </recommendedName>
</protein>
<organism evidence="8 9">
    <name type="scientific">Propioniciclava flava</name>
    <dbReference type="NCBI Taxonomy" id="2072026"/>
    <lineage>
        <taxon>Bacteria</taxon>
        <taxon>Bacillati</taxon>
        <taxon>Actinomycetota</taxon>
        <taxon>Actinomycetes</taxon>
        <taxon>Propionibacteriales</taxon>
        <taxon>Propionibacteriaceae</taxon>
        <taxon>Propioniciclava</taxon>
    </lineage>
</organism>
<dbReference type="RefSeq" id="WP_129457884.1">
    <property type="nucleotide sequence ID" value="NZ_PPCV01000002.1"/>
</dbReference>
<dbReference type="CDD" id="cd02947">
    <property type="entry name" value="TRX_family"/>
    <property type="match status" value="1"/>
</dbReference>
<dbReference type="InterPro" id="IPR036249">
    <property type="entry name" value="Thioredoxin-like_sf"/>
</dbReference>
<evidence type="ECO:0000259" key="7">
    <source>
        <dbReference type="PROSITE" id="PS51352"/>
    </source>
</evidence>
<evidence type="ECO:0000313" key="9">
    <source>
        <dbReference type="Proteomes" id="UP000290624"/>
    </source>
</evidence>
<dbReference type="Gene3D" id="3.40.30.10">
    <property type="entry name" value="Glutaredoxin"/>
    <property type="match status" value="1"/>
</dbReference>
<comment type="similarity">
    <text evidence="1">Belongs to the thioredoxin family.</text>
</comment>
<dbReference type="Pfam" id="PF00085">
    <property type="entry name" value="Thioredoxin"/>
    <property type="match status" value="1"/>
</dbReference>
<comment type="caution">
    <text evidence="8">The sequence shown here is derived from an EMBL/GenBank/DDBJ whole genome shotgun (WGS) entry which is preliminary data.</text>
</comment>
<keyword evidence="2" id="KW-0813">Transport</keyword>
<evidence type="ECO:0000256" key="3">
    <source>
        <dbReference type="ARBA" id="ARBA00022982"/>
    </source>
</evidence>
<name>A0A4Q2EIN8_9ACTN</name>
<dbReference type="GO" id="GO:0015035">
    <property type="term" value="F:protein-disulfide reductase activity"/>
    <property type="evidence" value="ECO:0007669"/>
    <property type="project" value="UniProtKB-UniRule"/>
</dbReference>
<dbReference type="OrthoDB" id="9790390at2"/>
<gene>
    <name evidence="8" type="primary">trxA</name>
    <name evidence="8" type="ORF">C1706_03660</name>
</gene>
<dbReference type="PANTHER" id="PTHR45663">
    <property type="entry name" value="GEO12009P1"/>
    <property type="match status" value="1"/>
</dbReference>